<keyword evidence="10 18" id="KW-0808">Transferase</keyword>
<keyword evidence="14" id="KW-0443">Lipid metabolism</keyword>
<evidence type="ECO:0000256" key="2">
    <source>
        <dbReference type="ARBA" id="ARBA00004651"/>
    </source>
</evidence>
<comment type="subcellular location">
    <subcellularLocation>
        <location evidence="2">Cell membrane</location>
        <topology evidence="2">Multi-pass membrane protein</topology>
    </subcellularLocation>
</comment>
<keyword evidence="9" id="KW-0444">Lipid biosynthesis</keyword>
<keyword evidence="8" id="KW-1003">Cell membrane</keyword>
<dbReference type="InterPro" id="IPR000374">
    <property type="entry name" value="PC_trans"/>
</dbReference>
<keyword evidence="16" id="KW-0594">Phospholipid biosynthesis</keyword>
<comment type="caution">
    <text evidence="20">The sequence shown here is derived from an EMBL/GenBank/DDBJ whole genome shotgun (WGS) entry which is preliminary data.</text>
</comment>
<evidence type="ECO:0000256" key="19">
    <source>
        <dbReference type="SAM" id="Phobius"/>
    </source>
</evidence>
<evidence type="ECO:0000256" key="11">
    <source>
        <dbReference type="ARBA" id="ARBA00022692"/>
    </source>
</evidence>
<feature type="transmembrane region" description="Helical" evidence="19">
    <location>
        <begin position="200"/>
        <end position="223"/>
    </location>
</feature>
<feature type="transmembrane region" description="Helical" evidence="19">
    <location>
        <begin position="52"/>
        <end position="70"/>
    </location>
</feature>
<accession>A0A133ZRB0</accession>
<evidence type="ECO:0000313" key="20">
    <source>
        <dbReference type="EMBL" id="KXB57964.1"/>
    </source>
</evidence>
<evidence type="ECO:0000256" key="12">
    <source>
        <dbReference type="ARBA" id="ARBA00022695"/>
    </source>
</evidence>
<dbReference type="AlphaFoldDB" id="A0A133ZRB0"/>
<dbReference type="Proteomes" id="UP000070394">
    <property type="component" value="Unassembled WGS sequence"/>
</dbReference>
<evidence type="ECO:0000256" key="18">
    <source>
        <dbReference type="RuleBase" id="RU003938"/>
    </source>
</evidence>
<gene>
    <name evidence="20" type="ORF">HMPREF1866_01250</name>
</gene>
<feature type="transmembrane region" description="Helical" evidence="19">
    <location>
        <begin position="244"/>
        <end position="265"/>
    </location>
</feature>
<reference evidence="21" key="1">
    <citation type="submission" date="2016-01" db="EMBL/GenBank/DDBJ databases">
        <authorList>
            <person name="Mitreva M."/>
            <person name="Pepin K.H."/>
            <person name="Mihindukulasuriya K.A."/>
            <person name="Fulton R."/>
            <person name="Fronick C."/>
            <person name="O'Laughlin M."/>
            <person name="Miner T."/>
            <person name="Herter B."/>
            <person name="Rosa B.A."/>
            <person name="Cordes M."/>
            <person name="Tomlinson C."/>
            <person name="Wollam A."/>
            <person name="Palsikar V.B."/>
            <person name="Mardis E.R."/>
            <person name="Wilson R.K."/>
        </authorList>
    </citation>
    <scope>NUCLEOTIDE SEQUENCE [LARGE SCALE GENOMIC DNA]</scope>
    <source>
        <strain evidence="21">DNF00896</strain>
    </source>
</reference>
<comment type="similarity">
    <text evidence="5 18">Belongs to the CDS family.</text>
</comment>
<dbReference type="Pfam" id="PF01148">
    <property type="entry name" value="CTP_transf_1"/>
    <property type="match status" value="1"/>
</dbReference>
<feature type="transmembrane region" description="Helical" evidence="19">
    <location>
        <begin position="175"/>
        <end position="194"/>
    </location>
</feature>
<dbReference type="PROSITE" id="PS01315">
    <property type="entry name" value="CDS"/>
    <property type="match status" value="1"/>
</dbReference>
<dbReference type="EMBL" id="LSDA01000066">
    <property type="protein sequence ID" value="KXB57964.1"/>
    <property type="molecule type" value="Genomic_DNA"/>
</dbReference>
<dbReference type="RefSeq" id="WP_060931056.1">
    <property type="nucleotide sequence ID" value="NZ_KQ959814.1"/>
</dbReference>
<feature type="transmembrane region" description="Helical" evidence="19">
    <location>
        <begin position="76"/>
        <end position="96"/>
    </location>
</feature>
<feature type="transmembrane region" description="Helical" evidence="19">
    <location>
        <begin position="12"/>
        <end position="40"/>
    </location>
</feature>
<evidence type="ECO:0000256" key="10">
    <source>
        <dbReference type="ARBA" id="ARBA00022679"/>
    </source>
</evidence>
<keyword evidence="12 18" id="KW-0548">Nucleotidyltransferase</keyword>
<organism evidence="20 21">
    <name type="scientific">Lachnoanaerobaculum saburreum</name>
    <dbReference type="NCBI Taxonomy" id="467210"/>
    <lineage>
        <taxon>Bacteria</taxon>
        <taxon>Bacillati</taxon>
        <taxon>Bacillota</taxon>
        <taxon>Clostridia</taxon>
        <taxon>Lachnospirales</taxon>
        <taxon>Lachnospiraceae</taxon>
        <taxon>Lachnoanaerobaculum</taxon>
    </lineage>
</organism>
<evidence type="ECO:0000256" key="9">
    <source>
        <dbReference type="ARBA" id="ARBA00022516"/>
    </source>
</evidence>
<evidence type="ECO:0000256" key="17">
    <source>
        <dbReference type="ARBA" id="ARBA00023264"/>
    </source>
</evidence>
<sequence length="266" mass="29055">MFFKRLISGIGLLIVAVSAFYIGSIPLVVLSALVSIIGLFEFYRALGLNKKTIAYLGYIYSLVYYCLVYFKLNQYIFFSIIAFLMIIFAIYVFTFPKYKTEEISLVFMGVVYIPVLFSYVYNTRTYADGKYLAWLILISSWGSDTCAYVVGSLIGKHKIAPVLSPKKSVEGSIGGVLGAALIGGIVGFILSNHFVNIGSPAFTCAVSCGIGSVISQVGDALASAIKRNHNIKDYGNLIPGHGGILDRFDSMIFTAPAVFFAIYFLG</sequence>
<dbReference type="GO" id="GO:0016024">
    <property type="term" value="P:CDP-diacylglycerol biosynthetic process"/>
    <property type="evidence" value="ECO:0007669"/>
    <property type="project" value="UniProtKB-UniPathway"/>
</dbReference>
<dbReference type="EC" id="2.7.7.41" evidence="6 18"/>
<dbReference type="OrthoDB" id="9799199at2"/>
<evidence type="ECO:0000256" key="1">
    <source>
        <dbReference type="ARBA" id="ARBA00001698"/>
    </source>
</evidence>
<dbReference type="UniPathway" id="UPA00557">
    <property type="reaction ID" value="UER00614"/>
</dbReference>
<comment type="catalytic activity">
    <reaction evidence="1 18">
        <text>a 1,2-diacyl-sn-glycero-3-phosphate + CTP + H(+) = a CDP-1,2-diacyl-sn-glycerol + diphosphate</text>
        <dbReference type="Rhea" id="RHEA:16229"/>
        <dbReference type="ChEBI" id="CHEBI:15378"/>
        <dbReference type="ChEBI" id="CHEBI:33019"/>
        <dbReference type="ChEBI" id="CHEBI:37563"/>
        <dbReference type="ChEBI" id="CHEBI:58332"/>
        <dbReference type="ChEBI" id="CHEBI:58608"/>
        <dbReference type="EC" id="2.7.7.41"/>
    </reaction>
</comment>
<dbReference type="GO" id="GO:0004605">
    <property type="term" value="F:phosphatidate cytidylyltransferase activity"/>
    <property type="evidence" value="ECO:0007669"/>
    <property type="project" value="UniProtKB-EC"/>
</dbReference>
<comment type="pathway">
    <text evidence="4">Lipid metabolism.</text>
</comment>
<proteinExistence type="inferred from homology"/>
<dbReference type="PATRIC" id="fig|467210.3.peg.1240"/>
<evidence type="ECO:0000256" key="3">
    <source>
        <dbReference type="ARBA" id="ARBA00005119"/>
    </source>
</evidence>
<keyword evidence="15 19" id="KW-0472">Membrane</keyword>
<dbReference type="STRING" id="467210.HMPREF1866_01250"/>
<keyword evidence="17" id="KW-1208">Phospholipid metabolism</keyword>
<evidence type="ECO:0000313" key="21">
    <source>
        <dbReference type="Proteomes" id="UP000070394"/>
    </source>
</evidence>
<evidence type="ECO:0000256" key="6">
    <source>
        <dbReference type="ARBA" id="ARBA00012487"/>
    </source>
</evidence>
<evidence type="ECO:0000256" key="16">
    <source>
        <dbReference type="ARBA" id="ARBA00023209"/>
    </source>
</evidence>
<dbReference type="GO" id="GO:0005886">
    <property type="term" value="C:plasma membrane"/>
    <property type="evidence" value="ECO:0007669"/>
    <property type="project" value="UniProtKB-SubCell"/>
</dbReference>
<feature type="transmembrane region" description="Helical" evidence="19">
    <location>
        <begin position="103"/>
        <end position="121"/>
    </location>
</feature>
<feature type="transmembrane region" description="Helical" evidence="19">
    <location>
        <begin position="133"/>
        <end position="154"/>
    </location>
</feature>
<name>A0A133ZRB0_9FIRM</name>
<dbReference type="PANTHER" id="PTHR46382">
    <property type="entry name" value="PHOSPHATIDATE CYTIDYLYLTRANSFERASE"/>
    <property type="match status" value="1"/>
</dbReference>
<evidence type="ECO:0000256" key="8">
    <source>
        <dbReference type="ARBA" id="ARBA00022475"/>
    </source>
</evidence>
<evidence type="ECO:0000256" key="7">
    <source>
        <dbReference type="ARBA" id="ARBA00019373"/>
    </source>
</evidence>
<evidence type="ECO:0000256" key="14">
    <source>
        <dbReference type="ARBA" id="ARBA00023098"/>
    </source>
</evidence>
<evidence type="ECO:0000256" key="15">
    <source>
        <dbReference type="ARBA" id="ARBA00023136"/>
    </source>
</evidence>
<dbReference type="PANTHER" id="PTHR46382:SF1">
    <property type="entry name" value="PHOSPHATIDATE CYTIDYLYLTRANSFERASE"/>
    <property type="match status" value="1"/>
</dbReference>
<keyword evidence="13 19" id="KW-1133">Transmembrane helix</keyword>
<keyword evidence="11 18" id="KW-0812">Transmembrane</keyword>
<evidence type="ECO:0000256" key="4">
    <source>
        <dbReference type="ARBA" id="ARBA00005189"/>
    </source>
</evidence>
<comment type="pathway">
    <text evidence="3 18">Phospholipid metabolism; CDP-diacylglycerol biosynthesis; CDP-diacylglycerol from sn-glycerol 3-phosphate: step 3/3.</text>
</comment>
<keyword evidence="21" id="KW-1185">Reference proteome</keyword>
<protein>
    <recommendedName>
        <fullName evidence="7 18">Phosphatidate cytidylyltransferase</fullName>
        <ecNumber evidence="6 18">2.7.7.41</ecNumber>
    </recommendedName>
</protein>
<evidence type="ECO:0000256" key="5">
    <source>
        <dbReference type="ARBA" id="ARBA00010185"/>
    </source>
</evidence>
<evidence type="ECO:0000256" key="13">
    <source>
        <dbReference type="ARBA" id="ARBA00022989"/>
    </source>
</evidence>